<dbReference type="AlphaFoldDB" id="A0A813M486"/>
<dbReference type="OrthoDB" id="9972212at2759"/>
<feature type="region of interest" description="Disordered" evidence="1">
    <location>
        <begin position="1"/>
        <end position="28"/>
    </location>
</feature>
<protein>
    <submittedName>
        <fullName evidence="2">Uncharacterized protein</fullName>
    </submittedName>
</protein>
<accession>A0A813M486</accession>
<organism evidence="2 3">
    <name type="scientific">Brachionus calyciflorus</name>
    <dbReference type="NCBI Taxonomy" id="104777"/>
    <lineage>
        <taxon>Eukaryota</taxon>
        <taxon>Metazoa</taxon>
        <taxon>Spiralia</taxon>
        <taxon>Gnathifera</taxon>
        <taxon>Rotifera</taxon>
        <taxon>Eurotatoria</taxon>
        <taxon>Monogononta</taxon>
        <taxon>Pseudotrocha</taxon>
        <taxon>Ploima</taxon>
        <taxon>Brachionidae</taxon>
        <taxon>Brachionus</taxon>
    </lineage>
</organism>
<evidence type="ECO:0000313" key="3">
    <source>
        <dbReference type="Proteomes" id="UP000663879"/>
    </source>
</evidence>
<proteinExistence type="predicted"/>
<name>A0A813M486_9BILA</name>
<keyword evidence="3" id="KW-1185">Reference proteome</keyword>
<dbReference type="InterPro" id="IPR020339">
    <property type="entry name" value="C20orf85-like"/>
</dbReference>
<evidence type="ECO:0000256" key="1">
    <source>
        <dbReference type="SAM" id="MobiDB-lite"/>
    </source>
</evidence>
<dbReference type="Proteomes" id="UP000663879">
    <property type="component" value="Unassembled WGS sequence"/>
</dbReference>
<dbReference type="PANTHER" id="PTHR31909:SF2">
    <property type="entry name" value="RIKEN CDNA 2410004P03 GENE"/>
    <property type="match status" value="1"/>
</dbReference>
<evidence type="ECO:0000313" key="2">
    <source>
        <dbReference type="EMBL" id="CAF0709036.1"/>
    </source>
</evidence>
<sequence>MSDGFVLKPSKKNEPQPKSTTTKDLSGVNADDGYVMTKWRQERIWTEAIEKEGKSLQEWEEKWSYLAEYDPKGNIKEREKLPEKVNMFSEKLPSSCGHEYGHRLESGEAKLITTMESNLSTNYKKRRNNALICYA</sequence>
<dbReference type="EMBL" id="CAJNOC010000039">
    <property type="protein sequence ID" value="CAF0709036.1"/>
    <property type="molecule type" value="Genomic_DNA"/>
</dbReference>
<dbReference type="Pfam" id="PF14945">
    <property type="entry name" value="LLC1"/>
    <property type="match status" value="1"/>
</dbReference>
<dbReference type="PANTHER" id="PTHR31909">
    <property type="entry name" value="CHROMOSOME 20 ORF85 FAMILY MEMBER"/>
    <property type="match status" value="1"/>
</dbReference>
<gene>
    <name evidence="2" type="ORF">OXX778_LOCUS729</name>
</gene>
<comment type="caution">
    <text evidence="2">The sequence shown here is derived from an EMBL/GenBank/DDBJ whole genome shotgun (WGS) entry which is preliminary data.</text>
</comment>
<reference evidence="2" key="1">
    <citation type="submission" date="2021-02" db="EMBL/GenBank/DDBJ databases">
        <authorList>
            <person name="Nowell W R."/>
        </authorList>
    </citation>
    <scope>NUCLEOTIDE SEQUENCE</scope>
    <source>
        <strain evidence="2">Ploen Becks lab</strain>
    </source>
</reference>